<dbReference type="InterPro" id="IPR002083">
    <property type="entry name" value="MATH/TRAF_dom"/>
</dbReference>
<dbReference type="InterPro" id="IPR011333">
    <property type="entry name" value="SKP1/BTB/POZ_sf"/>
</dbReference>
<evidence type="ECO:0000259" key="2">
    <source>
        <dbReference type="PROSITE" id="PS50144"/>
    </source>
</evidence>
<keyword evidence="4" id="KW-1185">Reference proteome</keyword>
<feature type="domain" description="MATH" evidence="2">
    <location>
        <begin position="23"/>
        <end position="147"/>
    </location>
</feature>
<dbReference type="PROSITE" id="PS50144">
    <property type="entry name" value="MATH"/>
    <property type="match status" value="1"/>
</dbReference>
<reference evidence="3" key="1">
    <citation type="journal article" date="2018" name="DNA Res.">
        <title>Multiple hybrid de novo genome assembly of finger millet, an orphan allotetraploid crop.</title>
        <authorList>
            <person name="Hatakeyama M."/>
            <person name="Aluri S."/>
            <person name="Balachadran M.T."/>
            <person name="Sivarajan S.R."/>
            <person name="Patrignani A."/>
            <person name="Gruter S."/>
            <person name="Poveda L."/>
            <person name="Shimizu-Inatsugi R."/>
            <person name="Baeten J."/>
            <person name="Francoijs K.J."/>
            <person name="Nataraja K.N."/>
            <person name="Reddy Y.A.N."/>
            <person name="Phadnis S."/>
            <person name="Ravikumar R.L."/>
            <person name="Schlapbach R."/>
            <person name="Sreeman S.M."/>
            <person name="Shimizu K.K."/>
        </authorList>
    </citation>
    <scope>NUCLEOTIDE SEQUENCE</scope>
</reference>
<dbReference type="AlphaFoldDB" id="A0AAV5ECX7"/>
<dbReference type="GO" id="GO:0016567">
    <property type="term" value="P:protein ubiquitination"/>
    <property type="evidence" value="ECO:0007669"/>
    <property type="project" value="InterPro"/>
</dbReference>
<dbReference type="SMART" id="SM00061">
    <property type="entry name" value="MATH"/>
    <property type="match status" value="1"/>
</dbReference>
<accession>A0AAV5ECX7</accession>
<evidence type="ECO:0000313" key="4">
    <source>
        <dbReference type="Proteomes" id="UP001054889"/>
    </source>
</evidence>
<dbReference type="Gene3D" id="3.30.710.10">
    <property type="entry name" value="Potassium Channel Kv1.1, Chain A"/>
    <property type="match status" value="1"/>
</dbReference>
<evidence type="ECO:0000313" key="3">
    <source>
        <dbReference type="EMBL" id="GJN20642.1"/>
    </source>
</evidence>
<comment type="caution">
    <text evidence="3">The sequence shown here is derived from an EMBL/GenBank/DDBJ whole genome shotgun (WGS) entry which is preliminary data.</text>
</comment>
<gene>
    <name evidence="3" type="primary">gb08042</name>
    <name evidence="3" type="ORF">PR202_gb08042</name>
</gene>
<comment type="pathway">
    <text evidence="1">Protein modification; protein ubiquitination.</text>
</comment>
<dbReference type="InterPro" id="IPR045005">
    <property type="entry name" value="BPM1-6"/>
</dbReference>
<evidence type="ECO:0000256" key="1">
    <source>
        <dbReference type="ARBA" id="ARBA00004906"/>
    </source>
</evidence>
<organism evidence="3 4">
    <name type="scientific">Eleusine coracana subsp. coracana</name>
    <dbReference type="NCBI Taxonomy" id="191504"/>
    <lineage>
        <taxon>Eukaryota</taxon>
        <taxon>Viridiplantae</taxon>
        <taxon>Streptophyta</taxon>
        <taxon>Embryophyta</taxon>
        <taxon>Tracheophyta</taxon>
        <taxon>Spermatophyta</taxon>
        <taxon>Magnoliopsida</taxon>
        <taxon>Liliopsida</taxon>
        <taxon>Poales</taxon>
        <taxon>Poaceae</taxon>
        <taxon>PACMAD clade</taxon>
        <taxon>Chloridoideae</taxon>
        <taxon>Cynodonteae</taxon>
        <taxon>Eleusininae</taxon>
        <taxon>Eleusine</taxon>
    </lineage>
</organism>
<proteinExistence type="predicted"/>
<dbReference type="Gene3D" id="2.60.210.10">
    <property type="entry name" value="Apoptosis, Tumor Necrosis Factor Receptor Associated Protein 2, Chain A"/>
    <property type="match status" value="1"/>
</dbReference>
<name>A0AAV5ECX7_ELECO</name>
<reference evidence="3" key="2">
    <citation type="submission" date="2021-12" db="EMBL/GenBank/DDBJ databases">
        <title>Resequencing data analysis of finger millet.</title>
        <authorList>
            <person name="Hatakeyama M."/>
            <person name="Aluri S."/>
            <person name="Balachadran M.T."/>
            <person name="Sivarajan S.R."/>
            <person name="Poveda L."/>
            <person name="Shimizu-Inatsugi R."/>
            <person name="Schlapbach R."/>
            <person name="Sreeman S.M."/>
            <person name="Shimizu K.K."/>
        </authorList>
    </citation>
    <scope>NUCLEOTIDE SEQUENCE</scope>
</reference>
<dbReference type="CDD" id="cd00121">
    <property type="entry name" value="MATH"/>
    <property type="match status" value="1"/>
</dbReference>
<protein>
    <recommendedName>
        <fullName evidence="2">MATH domain-containing protein</fullName>
    </recommendedName>
</protein>
<dbReference type="EMBL" id="BQKI01000075">
    <property type="protein sequence ID" value="GJN20642.1"/>
    <property type="molecule type" value="Genomic_DNA"/>
</dbReference>
<dbReference type="PANTHER" id="PTHR26379:SF187">
    <property type="entry name" value="OS07G0655300 PROTEIN"/>
    <property type="match status" value="1"/>
</dbReference>
<dbReference type="Proteomes" id="UP001054889">
    <property type="component" value="Unassembled WGS sequence"/>
</dbReference>
<dbReference type="SUPFAM" id="SSF54695">
    <property type="entry name" value="POZ domain"/>
    <property type="match status" value="1"/>
</dbReference>
<dbReference type="Pfam" id="PF22486">
    <property type="entry name" value="MATH_2"/>
    <property type="match status" value="1"/>
</dbReference>
<dbReference type="SUPFAM" id="SSF49599">
    <property type="entry name" value="TRAF domain-like"/>
    <property type="match status" value="1"/>
</dbReference>
<dbReference type="PANTHER" id="PTHR26379">
    <property type="entry name" value="BTB/POZ AND MATH DOMAIN-CONTAINING PROTEIN 1"/>
    <property type="match status" value="1"/>
</dbReference>
<sequence>MSPAATAGEPLRSASSIIADAARGYHILKIDGYSLTKGTPNGEYIKSHTLTLGGHRWYIRYYPNGDRSESKDYVSFFLALDQSVDKAVKARFQIRFMDTVDKKALALGGVHSYTSNGCYGYTKFIKKEDFEKSELLKYDSFSVRCDIIVLNEFRVEETANTSTPAFVTVPPSNLHQHLGDLLRSEKGADVVFEVGNKTFAAHR</sequence>
<dbReference type="InterPro" id="IPR008974">
    <property type="entry name" value="TRAF-like"/>
</dbReference>